<accession>A0A2H3D7Y0</accession>
<feature type="site" description="Cleavage; by autolysis" evidence="3">
    <location>
        <begin position="206"/>
        <end position="207"/>
    </location>
</feature>
<feature type="binding site" evidence="2">
    <location>
        <begin position="278"/>
        <end position="281"/>
    </location>
    <ligand>
        <name>substrate</name>
    </ligand>
</feature>
<dbReference type="OrthoDB" id="2262349at2759"/>
<dbReference type="AlphaFoldDB" id="A0A2H3D7Y0"/>
<dbReference type="EMBL" id="KZ293661">
    <property type="protein sequence ID" value="PBK91341.1"/>
    <property type="molecule type" value="Genomic_DNA"/>
</dbReference>
<reference evidence="5" key="1">
    <citation type="journal article" date="2017" name="Nat. Ecol. Evol.">
        <title>Genome expansion and lineage-specific genetic innovations in the forest pathogenic fungi Armillaria.</title>
        <authorList>
            <person name="Sipos G."/>
            <person name="Prasanna A.N."/>
            <person name="Walter M.C."/>
            <person name="O'Connor E."/>
            <person name="Balint B."/>
            <person name="Krizsan K."/>
            <person name="Kiss B."/>
            <person name="Hess J."/>
            <person name="Varga T."/>
            <person name="Slot J."/>
            <person name="Riley R."/>
            <person name="Boka B."/>
            <person name="Rigling D."/>
            <person name="Barry K."/>
            <person name="Lee J."/>
            <person name="Mihaltcheva S."/>
            <person name="LaButti K."/>
            <person name="Lipzen A."/>
            <person name="Waldron R."/>
            <person name="Moloney N.M."/>
            <person name="Sperisen C."/>
            <person name="Kredics L."/>
            <person name="Vagvoelgyi C."/>
            <person name="Patrignani A."/>
            <person name="Fitzpatrick D."/>
            <person name="Nagy I."/>
            <person name="Doyle S."/>
            <person name="Anderson J.B."/>
            <person name="Grigoriev I.V."/>
            <person name="Gueldener U."/>
            <person name="Muensterkoetter M."/>
            <person name="Nagy L.G."/>
        </authorList>
    </citation>
    <scope>NUCLEOTIDE SEQUENCE [LARGE SCALE GENOMIC DNA]</scope>
    <source>
        <strain evidence="5">Ar21-2</strain>
    </source>
</reference>
<dbReference type="OMA" id="MGIIMVD"/>
<name>A0A2H3D7Y0_ARMGA</name>
<dbReference type="InterPro" id="IPR029055">
    <property type="entry name" value="Ntn_hydrolases_N"/>
</dbReference>
<dbReference type="Proteomes" id="UP000217790">
    <property type="component" value="Unassembled WGS sequence"/>
</dbReference>
<dbReference type="InParanoid" id="A0A2H3D7Y0"/>
<sequence>MSLEKPILNANSKFVLVVHGGAGTMSRANSTPEKEAAYHAGLRATLRAGYQVLKDGGEAMDAAVAAVSVFEDNILFNAGKGAVFNTAGHNELEASLMLSRPPFTHPEIPATRRGLGLTLLTRIRNPSQLVRSLYLSPSKAPHVFLSATHAEELAVQEGFELVDASYFFSLKRWKEHREGLGLPVLPLPSEAETDGDEDELGMNPKGTVGAVALDIRGCIAAATSTGGRTNKLPGRIGDTPHMGSGFWAEEWPVKGWIRREWNKLWRGKETQGVGISGTGDGDYFIRHAAAATMCHRVKFLGQTLDSAAQHTVDDLLNDGGTGGVIALDADGNGMFAMALNCEGMYRGVIREDGVSKTAIFSDDELR</sequence>
<evidence type="ECO:0000256" key="1">
    <source>
        <dbReference type="PIRSR" id="PIRSR600246-1"/>
    </source>
</evidence>
<evidence type="ECO:0000256" key="2">
    <source>
        <dbReference type="PIRSR" id="PIRSR600246-2"/>
    </source>
</evidence>
<gene>
    <name evidence="4" type="ORF">ARMGADRAFT_967887</name>
</gene>
<dbReference type="InterPro" id="IPR000246">
    <property type="entry name" value="Peptidase_T2"/>
</dbReference>
<feature type="binding site" evidence="2">
    <location>
        <begin position="235"/>
        <end position="238"/>
    </location>
    <ligand>
        <name>substrate</name>
    </ligand>
</feature>
<dbReference type="PANTHER" id="PTHR10188">
    <property type="entry name" value="L-ASPARAGINASE"/>
    <property type="match status" value="1"/>
</dbReference>
<dbReference type="Gene3D" id="3.60.20.30">
    <property type="entry name" value="(Glycosyl)asparaginase"/>
    <property type="match status" value="1"/>
</dbReference>
<feature type="active site" description="Nucleophile" evidence="1">
    <location>
        <position position="207"/>
    </location>
</feature>
<evidence type="ECO:0000313" key="4">
    <source>
        <dbReference type="EMBL" id="PBK91341.1"/>
    </source>
</evidence>
<dbReference type="SUPFAM" id="SSF56235">
    <property type="entry name" value="N-terminal nucleophile aminohydrolases (Ntn hydrolases)"/>
    <property type="match status" value="1"/>
</dbReference>
<keyword evidence="5" id="KW-1185">Reference proteome</keyword>
<evidence type="ECO:0000313" key="5">
    <source>
        <dbReference type="Proteomes" id="UP000217790"/>
    </source>
</evidence>
<dbReference type="CDD" id="cd04701">
    <property type="entry name" value="Asparaginase_2"/>
    <property type="match status" value="1"/>
</dbReference>
<dbReference type="GO" id="GO:0016787">
    <property type="term" value="F:hydrolase activity"/>
    <property type="evidence" value="ECO:0007669"/>
    <property type="project" value="InterPro"/>
</dbReference>
<dbReference type="GO" id="GO:0005737">
    <property type="term" value="C:cytoplasm"/>
    <property type="evidence" value="ECO:0007669"/>
    <property type="project" value="TreeGrafter"/>
</dbReference>
<evidence type="ECO:0000256" key="3">
    <source>
        <dbReference type="PIRSR" id="PIRSR600246-3"/>
    </source>
</evidence>
<organism evidence="4 5">
    <name type="scientific">Armillaria gallica</name>
    <name type="common">Bulbous honey fungus</name>
    <name type="synonym">Armillaria bulbosa</name>
    <dbReference type="NCBI Taxonomy" id="47427"/>
    <lineage>
        <taxon>Eukaryota</taxon>
        <taxon>Fungi</taxon>
        <taxon>Dikarya</taxon>
        <taxon>Basidiomycota</taxon>
        <taxon>Agaricomycotina</taxon>
        <taxon>Agaricomycetes</taxon>
        <taxon>Agaricomycetidae</taxon>
        <taxon>Agaricales</taxon>
        <taxon>Marasmiineae</taxon>
        <taxon>Physalacriaceae</taxon>
        <taxon>Armillaria</taxon>
    </lineage>
</organism>
<dbReference type="STRING" id="47427.A0A2H3D7Y0"/>
<protein>
    <submittedName>
        <fullName evidence="4">Asparaginase</fullName>
    </submittedName>
</protein>
<dbReference type="PANTHER" id="PTHR10188:SF43">
    <property type="entry name" value="ASPARAGINASE (EUROFUNG)"/>
    <property type="match status" value="1"/>
</dbReference>
<proteinExistence type="predicted"/>
<dbReference type="Pfam" id="PF01112">
    <property type="entry name" value="Asparaginase_2"/>
    <property type="match status" value="2"/>
</dbReference>